<feature type="compositionally biased region" description="Low complexity" evidence="2">
    <location>
        <begin position="1318"/>
        <end position="1329"/>
    </location>
</feature>
<feature type="compositionally biased region" description="Low complexity" evidence="2">
    <location>
        <begin position="2388"/>
        <end position="2402"/>
    </location>
</feature>
<feature type="region of interest" description="Disordered" evidence="2">
    <location>
        <begin position="1310"/>
        <end position="1362"/>
    </location>
</feature>
<feature type="compositionally biased region" description="Basic and acidic residues" evidence="2">
    <location>
        <begin position="1527"/>
        <end position="1541"/>
    </location>
</feature>
<evidence type="ECO:0000256" key="1">
    <source>
        <dbReference type="SAM" id="Coils"/>
    </source>
</evidence>
<feature type="region of interest" description="Disordered" evidence="2">
    <location>
        <begin position="2707"/>
        <end position="2733"/>
    </location>
</feature>
<feature type="region of interest" description="Disordered" evidence="2">
    <location>
        <begin position="2332"/>
        <end position="2408"/>
    </location>
</feature>
<evidence type="ECO:0000313" key="4">
    <source>
        <dbReference type="Proteomes" id="UP000051952"/>
    </source>
</evidence>
<feature type="region of interest" description="Disordered" evidence="2">
    <location>
        <begin position="2561"/>
        <end position="2594"/>
    </location>
</feature>
<feature type="compositionally biased region" description="Polar residues" evidence="2">
    <location>
        <begin position="2434"/>
        <end position="2445"/>
    </location>
</feature>
<feature type="region of interest" description="Disordered" evidence="2">
    <location>
        <begin position="2608"/>
        <end position="2649"/>
    </location>
</feature>
<feature type="region of interest" description="Disordered" evidence="2">
    <location>
        <begin position="894"/>
        <end position="970"/>
    </location>
</feature>
<feature type="region of interest" description="Disordered" evidence="2">
    <location>
        <begin position="1496"/>
        <end position="1561"/>
    </location>
</feature>
<feature type="coiled-coil region" evidence="1">
    <location>
        <begin position="358"/>
        <end position="385"/>
    </location>
</feature>
<feature type="compositionally biased region" description="Polar residues" evidence="2">
    <location>
        <begin position="954"/>
        <end position="963"/>
    </location>
</feature>
<sequence length="3257" mass="349072">MSEEAKNNTHTASIAEVARQSTMDQAVLAALDRRRCPSPLFTTASTASGGRGMTELRLPHRAASPAASASSPLLVPSAGVGGGMNSTFGSSSFRQVPVDPLQRLRMERARRPTPSAVLKQTSALNVDKMIGEAVEEEFRRRPHTTSTLSSSQPPQQQHRSVASSGLPPLSRESQSAAAFPHEEMLQGKKSKKLSSSRGGNRAAMLRQALLAQQQSCEDELHEAEVEASQHIEVVDLIYSQLSAGHHPTTVAVGSSLFRKPTNDEDDGEQLAEQNREKECDQVKDFSCVRFNDTTFSMFLNALSKVHGVRTLNLQYVAVPFGQEHQLLRAVESNPTPIELVDISCSSFAAHKDLCQSLETILERNRKRAEQRREDAARAAQVERTKQEAAAWKEATTTLSHRAERLISQHKKEEHRDWQRLMEAWSIAQRFTQQKDLERAHALAHRRRRQEVLTAEKLARLEIMTSAGKLFDDLSRDEWRLSRGALVTEQNMQRRAIWRLYCDSWIKVSVSTKRRDADRIVELHKFEVAALDSRQAIHNEQLLARNAFRVQYIQNLEAIAAKRLELRVKKDDEHRRFRQRHQEEEIALEQQRAKARMESMLHGGDGSGGDARSPTAGGGGKGKPFRVGDEEVFYRFMVELSTQIFDAMTTIRKVSERCVMREGKIRETVVKYQQALLVPPRLTARVSADAPPTVFYDGQAHAVEIEPTLSLQVSMDPFWTVRCGLLRDELHKMVQPYRQSRKECAQQLYPVMQDVDRCYRTAGLQGQMSWPPQIKGAYTANSSQPNKELMDHVEKLLLQSVKKLKLSKETIVCGVLRVEVPEKYRCYGGLALDEVALVDGFRNSRPELFHCSKPISLWECTYEGIRDDIPVPAHMQVDKDKMLEITRSAQVTKREELFADDGPPSAMPTHRSGQGSHPATARGGDGATITALGGGEGSPRSQAIKKSKPPRSVSPGISPTTTKEPSAYPTTLATAPPAAAALDSHVIGGGDLLDDNEIPIITTTASSPTVPAANSSPFTEVPERSRYAAAVIEVTIPTGVTPEQIEAVAKCIKFVAVRPPAPLSEEGGRTPTGGEPFPAAKQTRSSSVSVDPLAATDDGNLHRLKKERLRTPRSIHGGAVTQLLPGRQAILASIVCQLTLFTKGIRQRALPTTNLTNYGGEKSFAVLALTQGRPNSGPRGSNSGTSPALIAAAAALAGKRPPSPVPMLRGMGGAFGGQDAVGATLTGVKRLNPLKALSIRKSTLDYTLSLLLAPCVVEFSNTRFVQEHDARAGPCRLLGLPCVSLFQPPTVVRRRKNPFLLRIVGQEKRASDSRQQLFSEPTPSSGPEESSALKAQTSDLHLLSSGESSDEDAHEKHHRKSKTGPLSAYSLVAVAQVAVSDNAVAESSPLGQSTEDPIGGETPGTVPFRGMIVTVTITQGAKLSTEDTIAIESSNFIAAKQGQLFYFPPPPPTTQVAPKSSLVTAARPSSTVVTFQVEGDDDASLESGPMTPKALVEAQSGDAGGGPGGNNDDPLTADPFANLAQFNPRDERSSSMDDERGGGVRGIRFEEEEEYDSRASPTRAFSAAEQIAVFEQPPNELRVTFLTDEFVSAEVVEATVREIAYRNISVDPTVGVREITITIQSPVGVTETFYADVAINAADDPTDWAVHQSERVVYMPLDTEWCTCRLDTAHAREWLKTLESISSDLPPLPHDPAGGGKGDPFCDAPSLALQHLNSMVPAAVLRFADTVEVLDDDTTFFSSGHLRFALFNERTGVALGASPTTSQAMSGLMVVDGCDDDVTSQQTNVEQLLAMGEPCTDDGVGLFLDIPLYKTQFGLCMVPRSTGSSAAGDSTTTASGSYFPRGLPSAHSFAPSFGGAGGDIFDLYDDGYLQGTVRFGEQTFGHISRRCVAQPTDHHALVAGNIGSRKSSATLPAVLMISVEDAELPQFSAPAVESPEVAHHDGRGDDLLSFGERHTPRVCVHALTNEIHIEFARGGNGATVDAVQELLKCVSFVNLQRFPVVASDLGNRMATINMLVGATTGRRDIIGDLLPDTNVNQPLHAVIAIETRPSLFRVNPANVELQPNTDPRTRAFYPENSGPFFFLNNAIALPHSFIGGYLRVDLVDGFCEEEDRIDCVDRTEAIHFHDREKDEYHRKMRAGMTRHGVLGGGTLASQISPNNNSGMSSNAPPHHSHQHADGGSSVPELAMSFSAHMHSTTSFVNRIAQNNNSVPVADADTMSSGNDDLESIVSPRSAAALGGASLMRLPSTFAGYIPNIRYGAVRLIQNEIVTDFSGDTITTAKAAIVSPSPRSLTAYSMHEFAKVNMLSSSAETFAAKSVALSAGVSPLGGMAQSTTNNRRSDSVGSSNAQGVGSEAASTPRSFGGGVTDAPFLRQAAGGGGGAGLPTSHRTSYASSSSVSSPPPHPVFDEMQVSFLPTKTSYFPTSGSLNVASGGPSSSSLNAPNGFGGDSQYQGSPLAFSTTTTVPGSTTSPRRRASKSIAFVAAASFGGTTTASSGSGGGTSSAAFAEQLSTTMVPINSDEVLPLSSWSRPGEGPASTNLKPAPIVIPVPANEAMSAVPPADTLERSLPPAPLGSTTNGSTKRGGPNGRVSSVDLVVDIQAESIDAARGGGQGDHGRDDTPSSSEASPVRNSGAMKRRGSHRSRSVVFHRESLHEEMRTKFDERAMLEHSLTNPVLHSTLLAASTGRRSSLFHLHRSSNSRSDSISAAAVCPKRNSSSAASPKKRHSLSTINRGAQELVWANRLKKILMERSDSFLFLLNKSCARLIADRLEHLAHLGVDERFVDDFQPYAQALTWSSAPLGMSPGATPTTSFTNNNKRRTTTASAVSFAAFNASRRQSEFGVFGNFAPTPAAGGPTNTTNAFVASSSALLSPAGGPNSSLTSSANGVLTPTAGYGAGMYMEPPVTVHTLVEQRSGEEIGTTFCHRANGSLVVIFEPETVITPSYFAAVTRTMCFESRSRSTLRTLRILRVTLRMYEEGASTLLIPIWVKPYDDPMEVTLHAPYLRYRSNCTGIAPVPRQQMKNTGAGGAMAAAAARAKAAAAPKKSVVAISGLAAVASNAVAAAAIPKDGIGALRLFPKEFVKLFDADTTHWDGGVIEVTLTKGGTRGDCLCLLGEEQQRVVRKIFADRSSSGHSASSSRAAAASAFGTTTSSPPLLGEQSMMIGSSMMLGASGAASALRNASVSFDVPQPNSTTPNNNSALPVSARLMMSGRAGNYSYSASEEIVDGHAAAVRLYAVAGVSTVDDVWKSWK</sequence>
<feature type="region of interest" description="Disordered" evidence="2">
    <location>
        <begin position="254"/>
        <end position="275"/>
    </location>
</feature>
<reference evidence="4" key="1">
    <citation type="submission" date="2015-09" db="EMBL/GenBank/DDBJ databases">
        <authorList>
            <consortium name="Pathogen Informatics"/>
        </authorList>
    </citation>
    <scope>NUCLEOTIDE SEQUENCE [LARGE SCALE GENOMIC DNA]</scope>
    <source>
        <strain evidence="4">Lake Konstanz</strain>
    </source>
</reference>
<accession>A0A0S4JIF7</accession>
<dbReference type="EMBL" id="CYKH01001773">
    <property type="protein sequence ID" value="CUG89849.1"/>
    <property type="molecule type" value="Genomic_DNA"/>
</dbReference>
<protein>
    <submittedName>
        <fullName evidence="3">Uncharacterized protein</fullName>
    </submittedName>
</protein>
<name>A0A0S4JIF7_BODSA</name>
<feature type="compositionally biased region" description="Polar residues" evidence="2">
    <location>
        <begin position="2625"/>
        <end position="2634"/>
    </location>
</feature>
<feature type="compositionally biased region" description="Basic residues" evidence="2">
    <location>
        <begin position="2639"/>
        <end position="2648"/>
    </location>
</feature>
<evidence type="ECO:0000256" key="2">
    <source>
        <dbReference type="SAM" id="MobiDB-lite"/>
    </source>
</evidence>
<feature type="region of interest" description="Disordered" evidence="2">
    <location>
        <begin position="599"/>
        <end position="623"/>
    </location>
</feature>
<feature type="compositionally biased region" description="Polar residues" evidence="2">
    <location>
        <begin position="2154"/>
        <end position="2170"/>
    </location>
</feature>
<proteinExistence type="predicted"/>
<feature type="compositionally biased region" description="Polar residues" evidence="2">
    <location>
        <begin position="2334"/>
        <end position="2363"/>
    </location>
</feature>
<gene>
    <name evidence="3" type="ORF">BSAL_23720</name>
</gene>
<keyword evidence="1" id="KW-0175">Coiled coil</keyword>
<organism evidence="3 4">
    <name type="scientific">Bodo saltans</name>
    <name type="common">Flagellated protozoan</name>
    <dbReference type="NCBI Taxonomy" id="75058"/>
    <lineage>
        <taxon>Eukaryota</taxon>
        <taxon>Discoba</taxon>
        <taxon>Euglenozoa</taxon>
        <taxon>Kinetoplastea</taxon>
        <taxon>Metakinetoplastina</taxon>
        <taxon>Eubodonida</taxon>
        <taxon>Bodonidae</taxon>
        <taxon>Bodo</taxon>
    </lineage>
</organism>
<feature type="region of interest" description="Disordered" evidence="2">
    <location>
        <begin position="2434"/>
        <end position="2479"/>
    </location>
</feature>
<evidence type="ECO:0000313" key="3">
    <source>
        <dbReference type="EMBL" id="CUG89849.1"/>
    </source>
</evidence>
<dbReference type="Proteomes" id="UP000051952">
    <property type="component" value="Unassembled WGS sequence"/>
</dbReference>
<feature type="compositionally biased region" description="Low complexity" evidence="2">
    <location>
        <begin position="2463"/>
        <end position="2474"/>
    </location>
</feature>
<keyword evidence="4" id="KW-1185">Reference proteome</keyword>
<feature type="region of interest" description="Disordered" evidence="2">
    <location>
        <begin position="1060"/>
        <end position="1095"/>
    </location>
</feature>
<feature type="region of interest" description="Disordered" evidence="2">
    <location>
        <begin position="1385"/>
        <end position="1404"/>
    </location>
</feature>
<feature type="compositionally biased region" description="Low complexity" evidence="2">
    <location>
        <begin position="144"/>
        <end position="158"/>
    </location>
</feature>
<feature type="region of interest" description="Disordered" evidence="2">
    <location>
        <begin position="137"/>
        <end position="200"/>
    </location>
</feature>
<feature type="region of interest" description="Disordered" evidence="2">
    <location>
        <begin position="2149"/>
        <end position="2185"/>
    </location>
</feature>